<feature type="domain" description="Thiolase C-terminal" evidence="2">
    <location>
        <begin position="271"/>
        <end position="402"/>
    </location>
</feature>
<sequence length="408" mass="44183">MRERVAVTGVGQTRFEARTPGKTYYELAYDAVREALHAGGIQPNEVDSVVYGIYNDLFERQVMPDTYVHDYLGMYGKPGTRVTTGGATGGYAFRAAYAEVASGLADVVLLVGVEKVQDCFDWAQFKATPEVLKSIAYSADMTWEFPVGAYASSSYALLATAHMRKYGTTEEQAAQVSVKNHGNAFRNPYAQSPLKLTVEDVMASRMISYPFKLYDCSLYSEGAAAVVLMSEEAIRRFRFQDPVWVLGVGASNDKAFTGFRSPRDRLGRYGDIADLRNHYEAARQAYRQAGIENPRRELDVAELHDAFSFTELQAYEALGFASPGGGGRLMEEGVTMRDGELPVSPSGGLLGAGHAVGATGVMQVAEVARQLRGKAGRRQVKIGRGKGIAHSIGGPGSSYATVTVLGVD</sequence>
<protein>
    <submittedName>
        <fullName evidence="3">Acetyl-CoA acetyltransferase</fullName>
    </submittedName>
</protein>
<dbReference type="SUPFAM" id="SSF53901">
    <property type="entry name" value="Thiolase-like"/>
    <property type="match status" value="2"/>
</dbReference>
<keyword evidence="3" id="KW-0808">Transferase</keyword>
<evidence type="ECO:0000313" key="3">
    <source>
        <dbReference type="EMBL" id="EQD76955.1"/>
    </source>
</evidence>
<reference evidence="3" key="2">
    <citation type="journal article" date="2014" name="ISME J.">
        <title>Microbial stratification in low pH oxic and suboxic macroscopic growths along an acid mine drainage.</title>
        <authorList>
            <person name="Mendez-Garcia C."/>
            <person name="Mesa V."/>
            <person name="Sprenger R.R."/>
            <person name="Richter M."/>
            <person name="Diez M.S."/>
            <person name="Solano J."/>
            <person name="Bargiela R."/>
            <person name="Golyshina O.V."/>
            <person name="Manteca A."/>
            <person name="Ramos J.L."/>
            <person name="Gallego J.R."/>
            <person name="Llorente I."/>
            <person name="Martins Dos Santos V.A."/>
            <person name="Jensen O.N."/>
            <person name="Pelaez A.I."/>
            <person name="Sanchez J."/>
            <person name="Ferrer M."/>
        </authorList>
    </citation>
    <scope>NUCLEOTIDE SEQUENCE</scope>
</reference>
<dbReference type="PIRSF" id="PIRSF000429">
    <property type="entry name" value="Ac-CoA_Ac_transf"/>
    <property type="match status" value="1"/>
</dbReference>
<reference evidence="3" key="1">
    <citation type="submission" date="2013-08" db="EMBL/GenBank/DDBJ databases">
        <authorList>
            <person name="Mendez C."/>
            <person name="Richter M."/>
            <person name="Ferrer M."/>
            <person name="Sanchez J."/>
        </authorList>
    </citation>
    <scope>NUCLEOTIDE SEQUENCE</scope>
</reference>
<dbReference type="PANTHER" id="PTHR42870:SF7">
    <property type="entry name" value="ACETYL-COA C-ACETYLTRANSFERASE (ACETOACETYL-COA THIOLASE) (ACAB-3)"/>
    <property type="match status" value="1"/>
</dbReference>
<dbReference type="Gene3D" id="3.40.47.10">
    <property type="match status" value="1"/>
</dbReference>
<dbReference type="InterPro" id="IPR002155">
    <property type="entry name" value="Thiolase"/>
</dbReference>
<dbReference type="PANTHER" id="PTHR42870">
    <property type="entry name" value="ACETYL-COA C-ACETYLTRANSFERASE"/>
    <property type="match status" value="1"/>
</dbReference>
<dbReference type="InterPro" id="IPR055140">
    <property type="entry name" value="Thiolase_C_2"/>
</dbReference>
<gene>
    <name evidence="3" type="ORF">B1B_01342</name>
</gene>
<feature type="domain" description="Thiolase N-terminal" evidence="1">
    <location>
        <begin position="18"/>
        <end position="191"/>
    </location>
</feature>
<comment type="caution">
    <text evidence="3">The sequence shown here is derived from an EMBL/GenBank/DDBJ whole genome shotgun (WGS) entry which is preliminary data.</text>
</comment>
<evidence type="ECO:0000259" key="1">
    <source>
        <dbReference type="Pfam" id="PF00108"/>
    </source>
</evidence>
<dbReference type="InterPro" id="IPR016039">
    <property type="entry name" value="Thiolase-like"/>
</dbReference>
<dbReference type="Pfam" id="PF22691">
    <property type="entry name" value="Thiolase_C_1"/>
    <property type="match status" value="1"/>
</dbReference>
<dbReference type="CDD" id="cd00829">
    <property type="entry name" value="SCP-x_thiolase"/>
    <property type="match status" value="1"/>
</dbReference>
<evidence type="ECO:0000259" key="2">
    <source>
        <dbReference type="Pfam" id="PF22691"/>
    </source>
</evidence>
<organism evidence="3">
    <name type="scientific">mine drainage metagenome</name>
    <dbReference type="NCBI Taxonomy" id="410659"/>
    <lineage>
        <taxon>unclassified sequences</taxon>
        <taxon>metagenomes</taxon>
        <taxon>ecological metagenomes</taxon>
    </lineage>
</organism>
<name>T1D3M7_9ZZZZ</name>
<dbReference type="GO" id="GO:0016747">
    <property type="term" value="F:acyltransferase activity, transferring groups other than amino-acyl groups"/>
    <property type="evidence" value="ECO:0007669"/>
    <property type="project" value="InterPro"/>
</dbReference>
<dbReference type="Pfam" id="PF00108">
    <property type="entry name" value="Thiolase_N"/>
    <property type="match status" value="1"/>
</dbReference>
<dbReference type="AlphaFoldDB" id="T1D3M7"/>
<dbReference type="InterPro" id="IPR020616">
    <property type="entry name" value="Thiolase_N"/>
</dbReference>
<dbReference type="EMBL" id="AUZY01000928">
    <property type="protein sequence ID" value="EQD76955.1"/>
    <property type="molecule type" value="Genomic_DNA"/>
</dbReference>
<proteinExistence type="predicted"/>
<accession>T1D3M7</accession>